<dbReference type="Proteomes" id="UP001614338">
    <property type="component" value="Unassembled WGS sequence"/>
</dbReference>
<proteinExistence type="predicted"/>
<protein>
    <submittedName>
        <fullName evidence="2">NUDIX domain-containing protein</fullName>
    </submittedName>
</protein>
<feature type="domain" description="Nudix hydrolase" evidence="1">
    <location>
        <begin position="11"/>
        <end position="143"/>
    </location>
</feature>
<organism evidence="2 3">
    <name type="scientific">Vreelandella lionensis</name>
    <dbReference type="NCBI Taxonomy" id="1144478"/>
    <lineage>
        <taxon>Bacteria</taxon>
        <taxon>Pseudomonadati</taxon>
        <taxon>Pseudomonadota</taxon>
        <taxon>Gammaproteobacteria</taxon>
        <taxon>Oceanospirillales</taxon>
        <taxon>Halomonadaceae</taxon>
        <taxon>Vreelandella</taxon>
    </lineage>
</organism>
<evidence type="ECO:0000313" key="3">
    <source>
        <dbReference type="Proteomes" id="UP001614338"/>
    </source>
</evidence>
<keyword evidence="3" id="KW-1185">Reference proteome</keyword>
<accession>A0ABW8BQJ5</accession>
<dbReference type="InterPro" id="IPR015797">
    <property type="entry name" value="NUDIX_hydrolase-like_dom_sf"/>
</dbReference>
<dbReference type="RefSeq" id="WP_399843050.1">
    <property type="nucleotide sequence ID" value="NZ_JBITWC010000007.1"/>
</dbReference>
<reference evidence="2 3" key="1">
    <citation type="submission" date="2024-10" db="EMBL/GenBank/DDBJ databases">
        <title>The Natural Products Discovery Center: Release of the First 8490 Sequenced Strains for Exploring Actinobacteria Biosynthetic Diversity.</title>
        <authorList>
            <person name="Kalkreuter E."/>
            <person name="Kautsar S.A."/>
            <person name="Yang D."/>
            <person name="Bader C.D."/>
            <person name="Teijaro C.N."/>
            <person name="Fluegel L."/>
            <person name="Davis C.M."/>
            <person name="Simpson J.R."/>
            <person name="Lauterbach L."/>
            <person name="Steele A.D."/>
            <person name="Gui C."/>
            <person name="Meng S."/>
            <person name="Li G."/>
            <person name="Viehrig K."/>
            <person name="Ye F."/>
            <person name="Su P."/>
            <person name="Kiefer A.F."/>
            <person name="Nichols A."/>
            <person name="Cepeda A.J."/>
            <person name="Yan W."/>
            <person name="Fan B."/>
            <person name="Jiang Y."/>
            <person name="Adhikari A."/>
            <person name="Zheng C.-J."/>
            <person name="Schuster L."/>
            <person name="Cowan T.M."/>
            <person name="Smanski M.J."/>
            <person name="Chevrette M.G."/>
            <person name="De Carvalho L.P.S."/>
            <person name="Shen B."/>
        </authorList>
    </citation>
    <scope>NUCLEOTIDE SEQUENCE [LARGE SCALE GENOMIC DNA]</scope>
    <source>
        <strain evidence="2 3">NPDC077409</strain>
    </source>
</reference>
<dbReference type="EMBL" id="JBITWC010000007">
    <property type="protein sequence ID" value="MFI8749490.1"/>
    <property type="molecule type" value="Genomic_DNA"/>
</dbReference>
<evidence type="ECO:0000259" key="1">
    <source>
        <dbReference type="Pfam" id="PF00293"/>
    </source>
</evidence>
<dbReference type="Pfam" id="PF00293">
    <property type="entry name" value="NUDIX"/>
    <property type="match status" value="1"/>
</dbReference>
<evidence type="ECO:0000313" key="2">
    <source>
        <dbReference type="EMBL" id="MFI8749490.1"/>
    </source>
</evidence>
<sequence>MTPNNTVRRLVRLLAVDPEGRLLLKRYDSPTHSAQWLPLGGELLSDEDYPAAAMRLLHEEAELSCPLGPLLRQRDLTEQSDYSVEERFFLVRCPSVQDSDQKSTQGELLLTAASGAEPLYQWWPLAEMQCTDSEEFSPSWLPELLASVLFSEMMMPTSTARL</sequence>
<gene>
    <name evidence="2" type="ORF">ACIGG6_05740</name>
</gene>
<dbReference type="InterPro" id="IPR000086">
    <property type="entry name" value="NUDIX_hydrolase_dom"/>
</dbReference>
<dbReference type="SUPFAM" id="SSF55811">
    <property type="entry name" value="Nudix"/>
    <property type="match status" value="1"/>
</dbReference>
<comment type="caution">
    <text evidence="2">The sequence shown here is derived from an EMBL/GenBank/DDBJ whole genome shotgun (WGS) entry which is preliminary data.</text>
</comment>
<name>A0ABW8BQJ5_9GAMM</name>
<dbReference type="Gene3D" id="3.90.79.10">
    <property type="entry name" value="Nucleoside Triphosphate Pyrophosphohydrolase"/>
    <property type="match status" value="1"/>
</dbReference>